<keyword evidence="1" id="KW-1133">Transmembrane helix</keyword>
<feature type="transmembrane region" description="Helical" evidence="1">
    <location>
        <begin position="6"/>
        <end position="30"/>
    </location>
</feature>
<feature type="transmembrane region" description="Helical" evidence="1">
    <location>
        <begin position="202"/>
        <end position="220"/>
    </location>
</feature>
<keyword evidence="3" id="KW-1185">Reference proteome</keyword>
<dbReference type="InterPro" id="IPR037185">
    <property type="entry name" value="EmrE-like"/>
</dbReference>
<feature type="transmembrane region" description="Helical" evidence="1">
    <location>
        <begin position="140"/>
        <end position="164"/>
    </location>
</feature>
<protein>
    <submittedName>
        <fullName evidence="2">DMT family transporter</fullName>
    </submittedName>
</protein>
<feature type="transmembrane region" description="Helical" evidence="1">
    <location>
        <begin position="176"/>
        <end position="196"/>
    </location>
</feature>
<feature type="transmembrane region" description="Helical" evidence="1">
    <location>
        <begin position="99"/>
        <end position="120"/>
    </location>
</feature>
<keyword evidence="1" id="KW-0812">Transmembrane</keyword>
<proteinExistence type="predicted"/>
<keyword evidence="1" id="KW-0472">Membrane</keyword>
<accession>A0ABW2B338</accession>
<dbReference type="EMBL" id="JBHSWG010000001">
    <property type="protein sequence ID" value="MFC6759967.1"/>
    <property type="molecule type" value="Genomic_DNA"/>
</dbReference>
<sequence length="231" mass="24561">MIYAAIVAMPLATANALYFVAPLFVTLLSIPILGEKVGPRRFAAIGLGFGGVLLMMTSQLGTGEGALGWVVILPILAAAGYAMMSVLTRKLGATSRASALALHMQIAFIAVSVCVFVVAGDGRFAASTENESIRFLLRAWIWPPMADVLPITLLGLVAAAVGYLMAQAYRLSPASAVAPFEYSLLIYALFWGWTIFGEWPAPMVFAGAAVVIGSGIYVFVREGQRKSVRRV</sequence>
<feature type="transmembrane region" description="Helical" evidence="1">
    <location>
        <begin position="42"/>
        <end position="60"/>
    </location>
</feature>
<dbReference type="Gene3D" id="1.10.3730.20">
    <property type="match status" value="1"/>
</dbReference>
<reference evidence="3" key="1">
    <citation type="journal article" date="2019" name="Int. J. Syst. Evol. Microbiol.">
        <title>The Global Catalogue of Microorganisms (GCM) 10K type strain sequencing project: providing services to taxonomists for standard genome sequencing and annotation.</title>
        <authorList>
            <consortium name="The Broad Institute Genomics Platform"/>
            <consortium name="The Broad Institute Genome Sequencing Center for Infectious Disease"/>
            <person name="Wu L."/>
            <person name="Ma J."/>
        </authorList>
    </citation>
    <scope>NUCLEOTIDE SEQUENCE [LARGE SCALE GENOMIC DNA]</scope>
    <source>
        <strain evidence="3">CCUG 66188</strain>
    </source>
</reference>
<evidence type="ECO:0000313" key="3">
    <source>
        <dbReference type="Proteomes" id="UP001596353"/>
    </source>
</evidence>
<dbReference type="PANTHER" id="PTHR22911">
    <property type="entry name" value="ACYL-MALONYL CONDENSING ENZYME-RELATED"/>
    <property type="match status" value="1"/>
</dbReference>
<dbReference type="PANTHER" id="PTHR22911:SF103">
    <property type="entry name" value="BLR2811 PROTEIN"/>
    <property type="match status" value="1"/>
</dbReference>
<feature type="transmembrane region" description="Helical" evidence="1">
    <location>
        <begin position="66"/>
        <end position="87"/>
    </location>
</feature>
<comment type="caution">
    <text evidence="2">The sequence shown here is derived from an EMBL/GenBank/DDBJ whole genome shotgun (WGS) entry which is preliminary data.</text>
</comment>
<organism evidence="2 3">
    <name type="scientific">Sulfitobacter porphyrae</name>
    <dbReference type="NCBI Taxonomy" id="1246864"/>
    <lineage>
        <taxon>Bacteria</taxon>
        <taxon>Pseudomonadati</taxon>
        <taxon>Pseudomonadota</taxon>
        <taxon>Alphaproteobacteria</taxon>
        <taxon>Rhodobacterales</taxon>
        <taxon>Roseobacteraceae</taxon>
        <taxon>Sulfitobacter</taxon>
    </lineage>
</organism>
<evidence type="ECO:0000256" key="1">
    <source>
        <dbReference type="SAM" id="Phobius"/>
    </source>
</evidence>
<name>A0ABW2B338_9RHOB</name>
<dbReference type="Proteomes" id="UP001596353">
    <property type="component" value="Unassembled WGS sequence"/>
</dbReference>
<evidence type="ECO:0000313" key="2">
    <source>
        <dbReference type="EMBL" id="MFC6759967.1"/>
    </source>
</evidence>
<dbReference type="SUPFAM" id="SSF103481">
    <property type="entry name" value="Multidrug resistance efflux transporter EmrE"/>
    <property type="match status" value="2"/>
</dbReference>
<gene>
    <name evidence="2" type="ORF">ACFQFQ_11445</name>
</gene>